<dbReference type="GO" id="GO:0009011">
    <property type="term" value="F:alpha-1,4-glucan glucosyltransferase (ADP-glucose donor) activity"/>
    <property type="evidence" value="ECO:0007669"/>
    <property type="project" value="UniProtKB-EC"/>
</dbReference>
<dbReference type="Proteomes" id="UP000553343">
    <property type="component" value="Unassembled WGS sequence"/>
</dbReference>
<comment type="catalytic activity">
    <reaction evidence="1">
        <text>[(1-&gt;4)-alpha-D-glucosyl](n) + ADP-alpha-D-glucose = [(1-&gt;4)-alpha-D-glucosyl](n+1) + ADP + H(+)</text>
        <dbReference type="Rhea" id="RHEA:18189"/>
        <dbReference type="Rhea" id="RHEA-COMP:9584"/>
        <dbReference type="Rhea" id="RHEA-COMP:9587"/>
        <dbReference type="ChEBI" id="CHEBI:15378"/>
        <dbReference type="ChEBI" id="CHEBI:15444"/>
        <dbReference type="ChEBI" id="CHEBI:57498"/>
        <dbReference type="ChEBI" id="CHEBI:456216"/>
        <dbReference type="EC" id="2.4.1.21"/>
    </reaction>
</comment>
<evidence type="ECO:0000259" key="6">
    <source>
        <dbReference type="Pfam" id="PF08323"/>
    </source>
</evidence>
<keyword evidence="4" id="KW-0808">Transferase</keyword>
<dbReference type="EC" id="2.4.1.21" evidence="2"/>
<sequence>MNILIVASENGGLSGGKVGGIGDVVRDISPEIAKQGANVTVVTPSYGFFHQQAGAHWIDSVTVSFSGFSHTAEIYQVPGNTPHPDVKHVVVDHPIFTSYDPARGYHQIYVDDPPDRPFATDATKFALFGLTVAEGLKKKIFGDLDCIHLHDWHAAFVLILRRFHPDYPVLRDIRTVYTIHNLALQGVRPFRWDASSLEAWYHHLPYQWADIADPRWPECINLMAAGIRLSDAVHTVSPSYAEEIRYPTDRPRYYGGEGLEADIQSARKAGRLFGILNGCTYSQNRGVAKRHFPELVTLFKEKILNWAGKRDTVSTDLFVAHARLTDLGSNAGRPKTIITSVSRVVEQKLLLMRASGSRGVSGLEGILTELGEEGIYILLGTGDRQYEAFLTEMSSRFGNFIFLNGYAEDCADALYANGDLFLMPSSFEPCGISQMLAMRDGQPCLVHDVGGLKDTVKNEHNGFTFKGDTVEEQVDNFVSVFKKAINLKKNAPGQWQQICENAAACRFSWADTINRYFRELY</sequence>
<keyword evidence="8" id="KW-1185">Reference proteome</keyword>
<name>A0A850SSW6_9BACT</name>
<dbReference type="GO" id="GO:0005978">
    <property type="term" value="P:glycogen biosynthetic process"/>
    <property type="evidence" value="ECO:0007669"/>
    <property type="project" value="TreeGrafter"/>
</dbReference>
<reference evidence="7 8" key="1">
    <citation type="submission" date="2020-06" db="EMBL/GenBank/DDBJ databases">
        <title>High-quality draft genome of sulfate reducer Desulfobacter latus type strain AcrS2 isolated from marine sediment.</title>
        <authorList>
            <person name="Hoppe M."/>
            <person name="Larsen C.K."/>
            <person name="Marshall I.P.G."/>
            <person name="Schramm A."/>
            <person name="Marietou A.G."/>
        </authorList>
    </citation>
    <scope>NUCLEOTIDE SEQUENCE [LARGE SCALE GENOMIC DNA]</scope>
    <source>
        <strain evidence="7 8">AcRS2</strain>
    </source>
</reference>
<feature type="domain" description="Starch synthase catalytic" evidence="6">
    <location>
        <begin position="2"/>
        <end position="264"/>
    </location>
</feature>
<organism evidence="7 8">
    <name type="scientific">Desulfobacter latus</name>
    <dbReference type="NCBI Taxonomy" id="2292"/>
    <lineage>
        <taxon>Bacteria</taxon>
        <taxon>Pseudomonadati</taxon>
        <taxon>Thermodesulfobacteriota</taxon>
        <taxon>Desulfobacteria</taxon>
        <taxon>Desulfobacterales</taxon>
        <taxon>Desulfobacteraceae</taxon>
        <taxon>Desulfobacter</taxon>
    </lineage>
</organism>
<dbReference type="InterPro" id="IPR013534">
    <property type="entry name" value="Starch_synth_cat_dom"/>
</dbReference>
<dbReference type="PANTHER" id="PTHR45825:SF11">
    <property type="entry name" value="ALPHA AMYLASE DOMAIN-CONTAINING PROTEIN"/>
    <property type="match status" value="1"/>
</dbReference>
<keyword evidence="3" id="KW-0328">Glycosyltransferase</keyword>
<dbReference type="GO" id="GO:0005829">
    <property type="term" value="C:cytosol"/>
    <property type="evidence" value="ECO:0007669"/>
    <property type="project" value="TreeGrafter"/>
</dbReference>
<dbReference type="AlphaFoldDB" id="A0A850SSW6"/>
<accession>A0A850SSW6</accession>
<evidence type="ECO:0000313" key="8">
    <source>
        <dbReference type="Proteomes" id="UP000553343"/>
    </source>
</evidence>
<dbReference type="Pfam" id="PF00534">
    <property type="entry name" value="Glycos_transf_1"/>
    <property type="match status" value="1"/>
</dbReference>
<evidence type="ECO:0000256" key="1">
    <source>
        <dbReference type="ARBA" id="ARBA00001478"/>
    </source>
</evidence>
<proteinExistence type="predicted"/>
<dbReference type="SUPFAM" id="SSF53756">
    <property type="entry name" value="UDP-Glycosyltransferase/glycogen phosphorylase"/>
    <property type="match status" value="1"/>
</dbReference>
<protein>
    <recommendedName>
        <fullName evidence="2">starch synthase</fullName>
        <ecNumber evidence="2">2.4.1.21</ecNumber>
    </recommendedName>
</protein>
<dbReference type="RefSeq" id="WP_178365936.1">
    <property type="nucleotide sequence ID" value="NZ_JACADJ010000012.1"/>
</dbReference>
<dbReference type="PANTHER" id="PTHR45825">
    <property type="entry name" value="GRANULE-BOUND STARCH SYNTHASE 1, CHLOROPLASTIC/AMYLOPLASTIC"/>
    <property type="match status" value="1"/>
</dbReference>
<evidence type="ECO:0000256" key="3">
    <source>
        <dbReference type="ARBA" id="ARBA00022676"/>
    </source>
</evidence>
<gene>
    <name evidence="7" type="ORF">HXW94_05670</name>
</gene>
<evidence type="ECO:0000313" key="7">
    <source>
        <dbReference type="EMBL" id="NWH04484.1"/>
    </source>
</evidence>
<evidence type="ECO:0000256" key="4">
    <source>
        <dbReference type="ARBA" id="ARBA00022679"/>
    </source>
</evidence>
<dbReference type="InterPro" id="IPR001296">
    <property type="entry name" value="Glyco_trans_1"/>
</dbReference>
<evidence type="ECO:0000256" key="2">
    <source>
        <dbReference type="ARBA" id="ARBA00012588"/>
    </source>
</evidence>
<feature type="domain" description="Glycosyl transferase family 1" evidence="5">
    <location>
        <begin position="399"/>
        <end position="483"/>
    </location>
</feature>
<comment type="caution">
    <text evidence="7">The sequence shown here is derived from an EMBL/GenBank/DDBJ whole genome shotgun (WGS) entry which is preliminary data.</text>
</comment>
<dbReference type="Gene3D" id="3.40.50.2000">
    <property type="entry name" value="Glycogen Phosphorylase B"/>
    <property type="match status" value="2"/>
</dbReference>
<evidence type="ECO:0000259" key="5">
    <source>
        <dbReference type="Pfam" id="PF00534"/>
    </source>
</evidence>
<dbReference type="Pfam" id="PF08323">
    <property type="entry name" value="Glyco_transf_5"/>
    <property type="match status" value="1"/>
</dbReference>
<dbReference type="EMBL" id="JACADJ010000012">
    <property type="protein sequence ID" value="NWH04484.1"/>
    <property type="molecule type" value="Genomic_DNA"/>
</dbReference>